<evidence type="ECO:0000256" key="1">
    <source>
        <dbReference type="ARBA" id="ARBA00004123"/>
    </source>
</evidence>
<dbReference type="GO" id="GO:0000978">
    <property type="term" value="F:RNA polymerase II cis-regulatory region sequence-specific DNA binding"/>
    <property type="evidence" value="ECO:0007669"/>
    <property type="project" value="TreeGrafter"/>
</dbReference>
<dbReference type="SUPFAM" id="SSF57667">
    <property type="entry name" value="beta-beta-alpha zinc fingers"/>
    <property type="match status" value="1"/>
</dbReference>
<evidence type="ECO:0008006" key="10">
    <source>
        <dbReference type="Google" id="ProtNLM"/>
    </source>
</evidence>
<keyword evidence="6" id="KW-0539">Nucleus</keyword>
<dbReference type="GO" id="GO:0005634">
    <property type="term" value="C:nucleus"/>
    <property type="evidence" value="ECO:0007669"/>
    <property type="project" value="UniProtKB-SubCell"/>
</dbReference>
<keyword evidence="4" id="KW-0863">Zinc-finger</keyword>
<dbReference type="PANTHER" id="PTHR10032">
    <property type="entry name" value="ZINC FINGER PROTEIN WITH KRAB AND SCAN DOMAINS"/>
    <property type="match status" value="1"/>
</dbReference>
<dbReference type="AlphaFoldDB" id="A0A151JX90"/>
<dbReference type="InterPro" id="IPR036236">
    <property type="entry name" value="Znf_C2H2_sf"/>
</dbReference>
<dbReference type="STRING" id="34720.A0A151JX90"/>
<dbReference type="InterPro" id="IPR027756">
    <property type="entry name" value="Ovo-like"/>
</dbReference>
<gene>
    <name evidence="8" type="ORF">ALC56_05890</name>
</gene>
<feature type="compositionally biased region" description="Pro residues" evidence="7">
    <location>
        <begin position="222"/>
        <end position="236"/>
    </location>
</feature>
<evidence type="ECO:0000256" key="5">
    <source>
        <dbReference type="ARBA" id="ARBA00022833"/>
    </source>
</evidence>
<feature type="compositionally biased region" description="Pro residues" evidence="7">
    <location>
        <begin position="246"/>
        <end position="277"/>
    </location>
</feature>
<dbReference type="EMBL" id="KQ981604">
    <property type="protein sequence ID" value="KYN39712.1"/>
    <property type="molecule type" value="Genomic_DNA"/>
</dbReference>
<dbReference type="GO" id="GO:0008270">
    <property type="term" value="F:zinc ion binding"/>
    <property type="evidence" value="ECO:0007669"/>
    <property type="project" value="UniProtKB-KW"/>
</dbReference>
<evidence type="ECO:0000256" key="4">
    <source>
        <dbReference type="ARBA" id="ARBA00022771"/>
    </source>
</evidence>
<organism evidence="8 9">
    <name type="scientific">Trachymyrmex septentrionalis</name>
    <dbReference type="NCBI Taxonomy" id="34720"/>
    <lineage>
        <taxon>Eukaryota</taxon>
        <taxon>Metazoa</taxon>
        <taxon>Ecdysozoa</taxon>
        <taxon>Arthropoda</taxon>
        <taxon>Hexapoda</taxon>
        <taxon>Insecta</taxon>
        <taxon>Pterygota</taxon>
        <taxon>Neoptera</taxon>
        <taxon>Endopterygota</taxon>
        <taxon>Hymenoptera</taxon>
        <taxon>Apocrita</taxon>
        <taxon>Aculeata</taxon>
        <taxon>Formicoidea</taxon>
        <taxon>Formicidae</taxon>
        <taxon>Myrmicinae</taxon>
        <taxon>Trachymyrmex</taxon>
    </lineage>
</organism>
<keyword evidence="5" id="KW-0862">Zinc</keyword>
<dbReference type="PANTHER" id="PTHR10032:SF271">
    <property type="entry name" value="RH12261P-RELATED"/>
    <property type="match status" value="1"/>
</dbReference>
<dbReference type="Gene3D" id="3.30.160.60">
    <property type="entry name" value="Classic Zinc Finger"/>
    <property type="match status" value="1"/>
</dbReference>
<feature type="region of interest" description="Disordered" evidence="7">
    <location>
        <begin position="186"/>
        <end position="303"/>
    </location>
</feature>
<keyword evidence="9" id="KW-1185">Reference proteome</keyword>
<keyword evidence="3" id="KW-0677">Repeat</keyword>
<dbReference type="PRINTS" id="PR01217">
    <property type="entry name" value="PRICHEXTENSN"/>
</dbReference>
<evidence type="ECO:0000256" key="2">
    <source>
        <dbReference type="ARBA" id="ARBA00022723"/>
    </source>
</evidence>
<comment type="subcellular location">
    <subcellularLocation>
        <location evidence="1">Nucleus</location>
    </subcellularLocation>
</comment>
<proteinExistence type="predicted"/>
<keyword evidence="2" id="KW-0479">Metal-binding</keyword>
<evidence type="ECO:0000256" key="3">
    <source>
        <dbReference type="ARBA" id="ARBA00022737"/>
    </source>
</evidence>
<feature type="compositionally biased region" description="Basic and acidic residues" evidence="7">
    <location>
        <begin position="212"/>
        <end position="221"/>
    </location>
</feature>
<protein>
    <recommendedName>
        <fullName evidence="10">C2H2-type domain-containing protein</fullName>
    </recommendedName>
</protein>
<dbReference type="GO" id="GO:0000981">
    <property type="term" value="F:DNA-binding transcription factor activity, RNA polymerase II-specific"/>
    <property type="evidence" value="ECO:0007669"/>
    <property type="project" value="TreeGrafter"/>
</dbReference>
<dbReference type="Proteomes" id="UP000078541">
    <property type="component" value="Unassembled WGS sequence"/>
</dbReference>
<accession>A0A151JX90</accession>
<evidence type="ECO:0000256" key="6">
    <source>
        <dbReference type="ARBA" id="ARBA00023242"/>
    </source>
</evidence>
<reference evidence="8 9" key="1">
    <citation type="submission" date="2016-03" db="EMBL/GenBank/DDBJ databases">
        <title>Trachymyrmex septentrionalis WGS genome.</title>
        <authorList>
            <person name="Nygaard S."/>
            <person name="Hu H."/>
            <person name="Boomsma J."/>
            <person name="Zhang G."/>
        </authorList>
    </citation>
    <scope>NUCLEOTIDE SEQUENCE [LARGE SCALE GENOMIC DNA]</scope>
    <source>
        <strain evidence="8">Tsep2-gDNA-1</strain>
        <tissue evidence="8">Whole body</tissue>
    </source>
</reference>
<feature type="region of interest" description="Disordered" evidence="7">
    <location>
        <begin position="71"/>
        <end position="106"/>
    </location>
</feature>
<evidence type="ECO:0000313" key="9">
    <source>
        <dbReference type="Proteomes" id="UP000078541"/>
    </source>
</evidence>
<name>A0A151JX90_9HYME</name>
<feature type="compositionally biased region" description="Polar residues" evidence="7">
    <location>
        <begin position="200"/>
        <end position="211"/>
    </location>
</feature>
<evidence type="ECO:0000256" key="7">
    <source>
        <dbReference type="SAM" id="MobiDB-lite"/>
    </source>
</evidence>
<evidence type="ECO:0000313" key="8">
    <source>
        <dbReference type="EMBL" id="KYN39712.1"/>
    </source>
</evidence>
<sequence>MEEDDGSSAFSNKSTVIKAAQEAMERLDWVIAGETVQTFTKISNTKMQDTLMQSNTNVDSAKPITVRKVVRNEQSEKTGKAKKDSIKSLETKTQKNESMEIGVDKKNPRLKPSIKLKIKSGKATTEEDDLSQGVVMVQSRDNTNVITYKCRYKTFQYKRYLRRHLIIHIDEKPYKCEFCGKVFTGGLEAGPTKKRGDSWMRNSGSTSGGSREQNRPAEDHLPPPPSSPPPSSPSAPPANQLKVIPSPQPPSPSPQPPSLSPQSPSPPPQTPSPPPRSPSSAFSDALTERIFPDTPPLSSDLLVDPIPISPRGIPSPMNSTNSVEFLEEIPPLPPRSYF</sequence>